<sequence length="114" mass="13510">MANASKKDVLSYQYVIATRQSKITAYTTSFQNLGRQVGQHYYILEECDFTFLDLNWDLNWDNTLCTVHLKKHVLISLYLQFLFCNKHCRFVARYEICVPFPYICGGYWPGVAWY</sequence>
<evidence type="ECO:0000313" key="1">
    <source>
        <dbReference type="EMBL" id="OCT78312.1"/>
    </source>
</evidence>
<proteinExistence type="predicted"/>
<accession>A0A974CT64</accession>
<reference evidence="2" key="1">
    <citation type="journal article" date="2016" name="Nature">
        <title>Genome evolution in the allotetraploid frog Xenopus laevis.</title>
        <authorList>
            <person name="Session A.M."/>
            <person name="Uno Y."/>
            <person name="Kwon T."/>
            <person name="Chapman J.A."/>
            <person name="Toyoda A."/>
            <person name="Takahashi S."/>
            <person name="Fukui A."/>
            <person name="Hikosaka A."/>
            <person name="Suzuki A."/>
            <person name="Kondo M."/>
            <person name="van Heeringen S.J."/>
            <person name="Quigley I."/>
            <person name="Heinz S."/>
            <person name="Ogino H."/>
            <person name="Ochi H."/>
            <person name="Hellsten U."/>
            <person name="Lyons J.B."/>
            <person name="Simakov O."/>
            <person name="Putnam N."/>
            <person name="Stites J."/>
            <person name="Kuroki Y."/>
            <person name="Tanaka T."/>
            <person name="Michiue T."/>
            <person name="Watanabe M."/>
            <person name="Bogdanovic O."/>
            <person name="Lister R."/>
            <person name="Georgiou G."/>
            <person name="Paranjpe S.S."/>
            <person name="van Kruijsbergen I."/>
            <person name="Shu S."/>
            <person name="Carlson J."/>
            <person name="Kinoshita T."/>
            <person name="Ohta Y."/>
            <person name="Mawaribuchi S."/>
            <person name="Jenkins J."/>
            <person name="Grimwood J."/>
            <person name="Schmutz J."/>
            <person name="Mitros T."/>
            <person name="Mozaffari S.V."/>
            <person name="Suzuki Y."/>
            <person name="Haramoto Y."/>
            <person name="Yamamoto T.S."/>
            <person name="Takagi C."/>
            <person name="Heald R."/>
            <person name="Miller K."/>
            <person name="Haudenschild C."/>
            <person name="Kitzman J."/>
            <person name="Nakayama T."/>
            <person name="Izutsu Y."/>
            <person name="Robert J."/>
            <person name="Fortriede J."/>
            <person name="Burns K."/>
            <person name="Lotay V."/>
            <person name="Karimi K."/>
            <person name="Yasuoka Y."/>
            <person name="Dichmann D.S."/>
            <person name="Flajnik M.F."/>
            <person name="Houston D.W."/>
            <person name="Shendure J."/>
            <person name="DuPasquier L."/>
            <person name="Vize P.D."/>
            <person name="Zorn A.M."/>
            <person name="Ito M."/>
            <person name="Marcotte E.M."/>
            <person name="Wallingford J.B."/>
            <person name="Ito Y."/>
            <person name="Asashima M."/>
            <person name="Ueno N."/>
            <person name="Matsuda Y."/>
            <person name="Veenstra G.J."/>
            <person name="Fujiyama A."/>
            <person name="Harland R.M."/>
            <person name="Taira M."/>
            <person name="Rokhsar D.S."/>
        </authorList>
    </citation>
    <scope>NUCLEOTIDE SEQUENCE [LARGE SCALE GENOMIC DNA]</scope>
    <source>
        <strain evidence="2">J</strain>
    </source>
</reference>
<dbReference type="EMBL" id="CM004475">
    <property type="protein sequence ID" value="OCT78312.1"/>
    <property type="molecule type" value="Genomic_DNA"/>
</dbReference>
<dbReference type="AlphaFoldDB" id="A0A974CT64"/>
<gene>
    <name evidence="1" type="ORF">XELAEV_18029421mg</name>
</gene>
<evidence type="ECO:0000313" key="2">
    <source>
        <dbReference type="Proteomes" id="UP000694892"/>
    </source>
</evidence>
<organism evidence="1 2">
    <name type="scientific">Xenopus laevis</name>
    <name type="common">African clawed frog</name>
    <dbReference type="NCBI Taxonomy" id="8355"/>
    <lineage>
        <taxon>Eukaryota</taxon>
        <taxon>Metazoa</taxon>
        <taxon>Chordata</taxon>
        <taxon>Craniata</taxon>
        <taxon>Vertebrata</taxon>
        <taxon>Euteleostomi</taxon>
        <taxon>Amphibia</taxon>
        <taxon>Batrachia</taxon>
        <taxon>Anura</taxon>
        <taxon>Pipoidea</taxon>
        <taxon>Pipidae</taxon>
        <taxon>Xenopodinae</taxon>
        <taxon>Xenopus</taxon>
        <taxon>Xenopus</taxon>
    </lineage>
</organism>
<dbReference type="Proteomes" id="UP000694892">
    <property type="component" value="Chromosome 5S"/>
</dbReference>
<name>A0A974CT64_XENLA</name>
<protein>
    <submittedName>
        <fullName evidence="1">Uncharacterized protein</fullName>
    </submittedName>
</protein>